<protein>
    <recommendedName>
        <fullName evidence="5">AB hydrolase-1 domain-containing protein</fullName>
    </recommendedName>
</protein>
<reference evidence="4" key="2">
    <citation type="submission" date="2013-12" db="EMBL/GenBank/DDBJ databases">
        <title>Evolution of pathogenesis and genome organization in the Tremellales.</title>
        <authorList>
            <person name="Cuomo C."/>
            <person name="Litvintseva A."/>
            <person name="Heitman J."/>
            <person name="Chen Y."/>
            <person name="Sun S."/>
            <person name="Springer D."/>
            <person name="Dromer F."/>
            <person name="Young S."/>
            <person name="Zeng Q."/>
            <person name="Chapman S."/>
            <person name="Gujja S."/>
            <person name="Saif S."/>
            <person name="Birren B."/>
        </authorList>
    </citation>
    <scope>NUCLEOTIDE SEQUENCE [LARGE SCALE GENOMIC DNA]</scope>
    <source>
        <strain evidence="4">BCC8398</strain>
    </source>
</reference>
<keyword evidence="2" id="KW-0472">Membrane</keyword>
<dbReference type="PANTHER" id="PTHR37471:SF1">
    <property type="entry name" value="AB HYDROLASE-1 DOMAIN-CONTAINING PROTEIN"/>
    <property type="match status" value="1"/>
</dbReference>
<gene>
    <name evidence="3" type="ORF">I316_03697</name>
</gene>
<evidence type="ECO:0000256" key="1">
    <source>
        <dbReference type="SAM" id="MobiDB-lite"/>
    </source>
</evidence>
<dbReference type="OrthoDB" id="6431331at2759"/>
<keyword evidence="2" id="KW-1133">Transmembrane helix</keyword>
<feature type="transmembrane region" description="Helical" evidence="2">
    <location>
        <begin position="58"/>
        <end position="82"/>
    </location>
</feature>
<reference evidence="3 4" key="1">
    <citation type="submission" date="2013-07" db="EMBL/GenBank/DDBJ databases">
        <title>The Genome Sequence of Cryptococcus heveanensis BCC8398.</title>
        <authorList>
            <consortium name="The Broad Institute Genome Sequencing Platform"/>
            <person name="Cuomo C."/>
            <person name="Litvintseva A."/>
            <person name="Chen Y."/>
            <person name="Heitman J."/>
            <person name="Sun S."/>
            <person name="Springer D."/>
            <person name="Dromer F."/>
            <person name="Young S.K."/>
            <person name="Zeng Q."/>
            <person name="Gargeya S."/>
            <person name="Fitzgerald M."/>
            <person name="Abouelleil A."/>
            <person name="Alvarado L."/>
            <person name="Berlin A.M."/>
            <person name="Chapman S.B."/>
            <person name="Dewar J."/>
            <person name="Goldberg J."/>
            <person name="Griggs A."/>
            <person name="Gujja S."/>
            <person name="Hansen M."/>
            <person name="Howarth C."/>
            <person name="Imamovic A."/>
            <person name="Larimer J."/>
            <person name="McCowan C."/>
            <person name="Murphy C."/>
            <person name="Pearson M."/>
            <person name="Priest M."/>
            <person name="Roberts A."/>
            <person name="Saif S."/>
            <person name="Shea T."/>
            <person name="Sykes S."/>
            <person name="Wortman J."/>
            <person name="Nusbaum C."/>
            <person name="Birren B."/>
        </authorList>
    </citation>
    <scope>NUCLEOTIDE SEQUENCE [LARGE SCALE GENOMIC DNA]</scope>
    <source>
        <strain evidence="3 4">BCC8398</strain>
    </source>
</reference>
<dbReference type="InterPro" id="IPR029058">
    <property type="entry name" value="AB_hydrolase_fold"/>
</dbReference>
<evidence type="ECO:0000313" key="4">
    <source>
        <dbReference type="Proteomes" id="UP000092666"/>
    </source>
</evidence>
<proteinExistence type="predicted"/>
<feature type="region of interest" description="Disordered" evidence="1">
    <location>
        <begin position="714"/>
        <end position="741"/>
    </location>
</feature>
<dbReference type="STRING" id="1296120.A0A1B9GUU4"/>
<organism evidence="3 4">
    <name type="scientific">Kwoniella heveanensis BCC8398</name>
    <dbReference type="NCBI Taxonomy" id="1296120"/>
    <lineage>
        <taxon>Eukaryota</taxon>
        <taxon>Fungi</taxon>
        <taxon>Dikarya</taxon>
        <taxon>Basidiomycota</taxon>
        <taxon>Agaricomycotina</taxon>
        <taxon>Tremellomycetes</taxon>
        <taxon>Tremellales</taxon>
        <taxon>Cryptococcaceae</taxon>
        <taxon>Kwoniella</taxon>
    </lineage>
</organism>
<dbReference type="PANTHER" id="PTHR37471">
    <property type="entry name" value="UNNAMED PRODUCT"/>
    <property type="match status" value="1"/>
</dbReference>
<accession>A0A1B9GUU4</accession>
<feature type="region of interest" description="Disordered" evidence="1">
    <location>
        <begin position="780"/>
        <end position="813"/>
    </location>
</feature>
<feature type="transmembrane region" description="Helical" evidence="2">
    <location>
        <begin position="293"/>
        <end position="318"/>
    </location>
</feature>
<name>A0A1B9GUU4_9TREE</name>
<dbReference type="SUPFAM" id="SSF53474">
    <property type="entry name" value="alpha/beta-Hydrolases"/>
    <property type="match status" value="1"/>
</dbReference>
<feature type="transmembrane region" description="Helical" evidence="2">
    <location>
        <begin position="12"/>
        <end position="38"/>
    </location>
</feature>
<evidence type="ECO:0008006" key="5">
    <source>
        <dbReference type="Google" id="ProtNLM"/>
    </source>
</evidence>
<feature type="transmembrane region" description="Helical" evidence="2">
    <location>
        <begin position="398"/>
        <end position="420"/>
    </location>
</feature>
<keyword evidence="4" id="KW-1185">Reference proteome</keyword>
<evidence type="ECO:0000313" key="3">
    <source>
        <dbReference type="EMBL" id="OCF34655.1"/>
    </source>
</evidence>
<sequence length="813" mass="88777">MKLDHLPSSPNEVLTVALIAALDALPYSCVVFALLLSLGNSGGNLPVIATRALGAAPAWFKLYAVAEAAFFGYSSLLPLLSISLSPSHNRRREARLEIEKKKRKVVDNEKRRRLFAETLHELEGKDRLEIDQWLKGWFYRSRRGSTGRSSGWVSVLHRKPSFFRHLLRFGTEIVSGRGPMNDDCAKSGSRVEVGELKRGNIEELLAGVFFDASLQSVLTNPLAHHSLTSMVHSLEIQRNHRFPSGHSDDVFPLVSSVNYIYTNNADRTRASQATTATSSSGMVVLMKSEYRPLIVYAGLHLLEATFGWIMYLVGFSWVEHQVNDTPHGGDDVECEGGGEISVGGWWHPGLNSPGAGFACYLLSQLQSKLRSADETSPSTALTIPAKAHNAEYTSPSPIIVIPGLAGPAFLVHLIIPLIMLNRPLLVTHQPHFSLRLFPALEPAPSIPQLANGVRAILASRGHPVNTQKGGDRSTEENYTPVMLSQRPLIIAHSLGSGLASYLNGNSTTHSPTGISRSTYMESDLILLDPINVLLCNPRLTRSVYLDRPRTSMERMVRYFTRSPCVASFLAYEFNPFDAFISLRETQPTAPPQCNGISPTKGKTKAKIVLARDDHLIPVRDIVEHCRRNSVDCEILDNMGHGAWLASIPAYLRVLAIIRETAQAQHDHSADSTELKDIHTVRVCAAGNMSQQPTAHPNTAFARSAHVQSVVSDMIRTRSRSTTSISKCPGGEIMSKGMSMGRTRSRTIGSAAMKEGKSKLMPAPGSGHANERMMERIVSSSGHGHSHVSGVPAMATSGRRARAGTVGQTMGVWA</sequence>
<dbReference type="Proteomes" id="UP000092666">
    <property type="component" value="Unassembled WGS sequence"/>
</dbReference>
<keyword evidence="2" id="KW-0812">Transmembrane</keyword>
<dbReference type="EMBL" id="KV700124">
    <property type="protein sequence ID" value="OCF34655.1"/>
    <property type="molecule type" value="Genomic_DNA"/>
</dbReference>
<evidence type="ECO:0000256" key="2">
    <source>
        <dbReference type="SAM" id="Phobius"/>
    </source>
</evidence>
<dbReference type="AlphaFoldDB" id="A0A1B9GUU4"/>
<feature type="compositionally biased region" description="Low complexity" evidence="1">
    <location>
        <begin position="780"/>
        <end position="790"/>
    </location>
</feature>